<dbReference type="Gene3D" id="3.20.20.140">
    <property type="entry name" value="Metal-dependent hydrolases"/>
    <property type="match status" value="1"/>
</dbReference>
<comment type="caution">
    <text evidence="2">The sequence shown here is derived from an EMBL/GenBank/DDBJ whole genome shotgun (WGS) entry which is preliminary data.</text>
</comment>
<dbReference type="InterPro" id="IPR006680">
    <property type="entry name" value="Amidohydro-rel"/>
</dbReference>
<keyword evidence="3" id="KW-1185">Reference proteome</keyword>
<accession>A0ABV7R480</accession>
<gene>
    <name evidence="2" type="ORF">ACFOMH_13450</name>
</gene>
<evidence type="ECO:0000259" key="1">
    <source>
        <dbReference type="Pfam" id="PF04909"/>
    </source>
</evidence>
<sequence>MTGFSMMDRRLFLGGMAGMVSGCYTPPDPVALSHPLDLGVDAHIHLFNGRDVPAYGFLKQVVLGGEGTPLPGGVPVNSLMRLLLDILRMGTPSARQELGGIAPRGRADDQRSVAMGIDAFRGAGGARTTARMASPDMSDDDALLLAMIQAEASGEPLPDLGARAMRRTAPPEAGIDGAALAALIYEGPAASAMAAPSAARRRAVLSPSSLISTIQWAGLLTRGCRDLLAEVIRLYGGDGGKRIQIFVASLVDLEYWLDSRAEDAGWLSPQDAQIAVMSAIARERKDTLILNFAPFCPLRAVVEGPQTLRRVQGAIARQGFAGVKLYPPMGFRATCNDGIGFGHSRYPTGVTGAQIDRALDQLYAWCAAEEVPIQAHANDSMAAARGAGAYASPVYWRRVLERYPALRLNLSHAGHFGAAHDIGSVPTVCGIRPERDWLAVIAQMMGAGRQVWFDTGYWTEVTLATAERPAAITRLRELAALSGDPALFARRILYGSDWTMIAREPGFNAYLRGMEEFARALYPDPARFDAMMGGNALDFILGPGRKQHDRLGAFFADNVVWRGNFAA</sequence>
<dbReference type="SUPFAM" id="SSF51556">
    <property type="entry name" value="Metallo-dependent hydrolases"/>
    <property type="match status" value="1"/>
</dbReference>
<name>A0ABV7R480_9RHOB</name>
<protein>
    <submittedName>
        <fullName evidence="2">Amidohydrolase family protein</fullName>
    </submittedName>
</protein>
<feature type="domain" description="Amidohydrolase-related" evidence="1">
    <location>
        <begin position="291"/>
        <end position="538"/>
    </location>
</feature>
<dbReference type="InterPro" id="IPR032466">
    <property type="entry name" value="Metal_Hydrolase"/>
</dbReference>
<organism evidence="2 3">
    <name type="scientific">Paracoccus mangrovi</name>
    <dbReference type="NCBI Taxonomy" id="1715645"/>
    <lineage>
        <taxon>Bacteria</taxon>
        <taxon>Pseudomonadati</taxon>
        <taxon>Pseudomonadota</taxon>
        <taxon>Alphaproteobacteria</taxon>
        <taxon>Rhodobacterales</taxon>
        <taxon>Paracoccaceae</taxon>
        <taxon>Paracoccus</taxon>
    </lineage>
</organism>
<evidence type="ECO:0000313" key="3">
    <source>
        <dbReference type="Proteomes" id="UP001595721"/>
    </source>
</evidence>
<dbReference type="Pfam" id="PF04909">
    <property type="entry name" value="Amidohydro_2"/>
    <property type="match status" value="1"/>
</dbReference>
<proteinExistence type="predicted"/>
<dbReference type="Proteomes" id="UP001595721">
    <property type="component" value="Unassembled WGS sequence"/>
</dbReference>
<dbReference type="EMBL" id="JBHRXJ010000010">
    <property type="protein sequence ID" value="MFC3529181.1"/>
    <property type="molecule type" value="Genomic_DNA"/>
</dbReference>
<reference evidence="3" key="1">
    <citation type="journal article" date="2019" name="Int. J. Syst. Evol. Microbiol.">
        <title>The Global Catalogue of Microorganisms (GCM) 10K type strain sequencing project: providing services to taxonomists for standard genome sequencing and annotation.</title>
        <authorList>
            <consortium name="The Broad Institute Genomics Platform"/>
            <consortium name="The Broad Institute Genome Sequencing Center for Infectious Disease"/>
            <person name="Wu L."/>
            <person name="Ma J."/>
        </authorList>
    </citation>
    <scope>NUCLEOTIDE SEQUENCE [LARGE SCALE GENOMIC DNA]</scope>
    <source>
        <strain evidence="3">KCTC 42899</strain>
    </source>
</reference>
<evidence type="ECO:0000313" key="2">
    <source>
        <dbReference type="EMBL" id="MFC3529181.1"/>
    </source>
</evidence>
<dbReference type="RefSeq" id="WP_377745041.1">
    <property type="nucleotide sequence ID" value="NZ_JBHRXJ010000010.1"/>
</dbReference>